<reference evidence="2 3" key="1">
    <citation type="submission" date="2020-04" db="EMBL/GenBank/DDBJ databases">
        <title>Arthrobacter sp. nov.</title>
        <authorList>
            <person name="Liu S."/>
        </authorList>
    </citation>
    <scope>NUCLEOTIDE SEQUENCE [LARGE SCALE GENOMIC DNA]</scope>
    <source>
        <strain evidence="2 3">E918</strain>
    </source>
</reference>
<organism evidence="2 3">
    <name type="scientific">Arthrobacter mobilis</name>
    <dbReference type="NCBI Taxonomy" id="2724944"/>
    <lineage>
        <taxon>Bacteria</taxon>
        <taxon>Bacillati</taxon>
        <taxon>Actinomycetota</taxon>
        <taxon>Actinomycetes</taxon>
        <taxon>Micrococcales</taxon>
        <taxon>Micrococcaceae</taxon>
        <taxon>Arthrobacter</taxon>
    </lineage>
</organism>
<protein>
    <submittedName>
        <fullName evidence="2">Uncharacterized protein</fullName>
    </submittedName>
</protein>
<evidence type="ECO:0000313" key="3">
    <source>
        <dbReference type="Proteomes" id="UP000544090"/>
    </source>
</evidence>
<feature type="transmembrane region" description="Helical" evidence="1">
    <location>
        <begin position="32"/>
        <end position="50"/>
    </location>
</feature>
<keyword evidence="1" id="KW-1133">Transmembrane helix</keyword>
<feature type="transmembrane region" description="Helical" evidence="1">
    <location>
        <begin position="62"/>
        <end position="82"/>
    </location>
</feature>
<proteinExistence type="predicted"/>
<name>A0A7X6HCM4_9MICC</name>
<gene>
    <name evidence="2" type="ORF">HGG74_08960</name>
</gene>
<evidence type="ECO:0000313" key="2">
    <source>
        <dbReference type="EMBL" id="NKX54664.1"/>
    </source>
</evidence>
<dbReference type="AlphaFoldDB" id="A0A7X6HCM4"/>
<keyword evidence="3" id="KW-1185">Reference proteome</keyword>
<feature type="transmembrane region" description="Helical" evidence="1">
    <location>
        <begin position="165"/>
        <end position="186"/>
    </location>
</feature>
<sequence>MARTAAAVLSPAVVWAAVLVLAPFAQPRTDSPLLWGAGAALLVCAVPRAIAAALGPQLRPGLGRLGLAPLAAGTGVLMYGMLRVIRWWHGPLSLAAVIFAIFAGYALLLLARRHRPLDWPAMTCGAAAAILPLLLGPPGLAALPVLGLRLWAAAALRSPGSGHPVVSAAAGAMVCGGLCALLLQAIR</sequence>
<accession>A0A7X6HCM4</accession>
<feature type="transmembrane region" description="Helical" evidence="1">
    <location>
        <begin position="88"/>
        <end position="111"/>
    </location>
</feature>
<evidence type="ECO:0000256" key="1">
    <source>
        <dbReference type="SAM" id="Phobius"/>
    </source>
</evidence>
<dbReference type="EMBL" id="JAAZSQ010000006">
    <property type="protein sequence ID" value="NKX54664.1"/>
    <property type="molecule type" value="Genomic_DNA"/>
</dbReference>
<feature type="transmembrane region" description="Helical" evidence="1">
    <location>
        <begin position="123"/>
        <end position="145"/>
    </location>
</feature>
<keyword evidence="1" id="KW-0812">Transmembrane</keyword>
<dbReference type="Proteomes" id="UP000544090">
    <property type="component" value="Unassembled WGS sequence"/>
</dbReference>
<comment type="caution">
    <text evidence="2">The sequence shown here is derived from an EMBL/GenBank/DDBJ whole genome shotgun (WGS) entry which is preliminary data.</text>
</comment>
<keyword evidence="1" id="KW-0472">Membrane</keyword>
<dbReference type="RefSeq" id="WP_168486000.1">
    <property type="nucleotide sequence ID" value="NZ_JAAZSQ010000006.1"/>
</dbReference>